<protein>
    <recommendedName>
        <fullName evidence="3">Phosducin domain-containing protein</fullName>
    </recommendedName>
</protein>
<dbReference type="RefSeq" id="XP_037152355.1">
    <property type="nucleotide sequence ID" value="XM_037291993.1"/>
</dbReference>
<evidence type="ECO:0000313" key="4">
    <source>
        <dbReference type="EMBL" id="KAF6223009.1"/>
    </source>
</evidence>
<dbReference type="Pfam" id="PF02114">
    <property type="entry name" value="Phosducin"/>
    <property type="match status" value="1"/>
</dbReference>
<dbReference type="AlphaFoldDB" id="A0A8H6FCN5"/>
<dbReference type="GO" id="GO:0006457">
    <property type="term" value="P:protein folding"/>
    <property type="evidence" value="ECO:0007669"/>
    <property type="project" value="TreeGrafter"/>
</dbReference>
<dbReference type="GO" id="GO:0005737">
    <property type="term" value="C:cytoplasm"/>
    <property type="evidence" value="ECO:0007669"/>
    <property type="project" value="TreeGrafter"/>
</dbReference>
<evidence type="ECO:0000259" key="3">
    <source>
        <dbReference type="Pfam" id="PF02114"/>
    </source>
</evidence>
<reference evidence="4 5" key="1">
    <citation type="journal article" date="2020" name="Genomics">
        <title>Complete, high-quality genomes from long-read metagenomic sequencing of two wolf lichen thalli reveals enigmatic genome architecture.</title>
        <authorList>
            <person name="McKenzie S.K."/>
            <person name="Walston R.F."/>
            <person name="Allen J.L."/>
        </authorList>
    </citation>
    <scope>NUCLEOTIDE SEQUENCE [LARGE SCALE GENOMIC DNA]</scope>
    <source>
        <strain evidence="4">WasteWater1</strain>
    </source>
</reference>
<dbReference type="InterPro" id="IPR051498">
    <property type="entry name" value="Phosducin-like_chap/apop_reg"/>
</dbReference>
<comment type="similarity">
    <text evidence="1">Belongs to the phosducin family.</text>
</comment>
<proteinExistence type="inferred from homology"/>
<organism evidence="4 5">
    <name type="scientific">Letharia lupina</name>
    <dbReference type="NCBI Taxonomy" id="560253"/>
    <lineage>
        <taxon>Eukaryota</taxon>
        <taxon>Fungi</taxon>
        <taxon>Dikarya</taxon>
        <taxon>Ascomycota</taxon>
        <taxon>Pezizomycotina</taxon>
        <taxon>Lecanoromycetes</taxon>
        <taxon>OSLEUM clade</taxon>
        <taxon>Lecanoromycetidae</taxon>
        <taxon>Lecanorales</taxon>
        <taxon>Lecanorineae</taxon>
        <taxon>Parmeliaceae</taxon>
        <taxon>Letharia</taxon>
    </lineage>
</organism>
<keyword evidence="5" id="KW-1185">Reference proteome</keyword>
<comment type="caution">
    <text evidence="4">The sequence shown here is derived from an EMBL/GenBank/DDBJ whole genome shotgun (WGS) entry which is preliminary data.</text>
</comment>
<name>A0A8H6FCN5_9LECA</name>
<dbReference type="SUPFAM" id="SSF52833">
    <property type="entry name" value="Thioredoxin-like"/>
    <property type="match status" value="1"/>
</dbReference>
<dbReference type="Gene3D" id="3.40.30.10">
    <property type="entry name" value="Glutaredoxin"/>
    <property type="match status" value="1"/>
</dbReference>
<dbReference type="InterPro" id="IPR036249">
    <property type="entry name" value="Thioredoxin-like_sf"/>
</dbReference>
<gene>
    <name evidence="4" type="ORF">HO133_001061</name>
</gene>
<dbReference type="CDD" id="cd02988">
    <property type="entry name" value="Phd_like_VIAF"/>
    <property type="match status" value="1"/>
</dbReference>
<feature type="domain" description="Phosducin" evidence="3">
    <location>
        <begin position="67"/>
        <end position="223"/>
    </location>
</feature>
<dbReference type="GeneID" id="59329479"/>
<evidence type="ECO:0000313" key="5">
    <source>
        <dbReference type="Proteomes" id="UP000593566"/>
    </source>
</evidence>
<evidence type="ECO:0000256" key="1">
    <source>
        <dbReference type="ARBA" id="ARBA00009686"/>
    </source>
</evidence>
<dbReference type="PANTHER" id="PTHR45809">
    <property type="entry name" value="VIRAL IAP-ASSOCIATED FACTOR HOMOLOG"/>
    <property type="match status" value="1"/>
</dbReference>
<dbReference type="Proteomes" id="UP000593566">
    <property type="component" value="Unassembled WGS sequence"/>
</dbReference>
<dbReference type="PANTHER" id="PTHR45809:SF3">
    <property type="entry name" value="VIRAL IAP-ASSOCIATED FACTOR HOMOLOG"/>
    <property type="match status" value="1"/>
</dbReference>
<sequence length="250" mass="28119">MDMPMNVPVDDPNADTEWNDILRKHGVIPEKPPSPTPLIQEALAEARKQAYGNRLEEKDLDELNDLEDEEDEAFLAKYRNQRMAELSTIATASVFNQVYPLQKPDYPKDVTEASNKAFVLVHLTSSLGTNIESRLLTELWREMARKFGDIKFCEIRADMCIEGYPERNTPTILVYRNGDIKKQVVTLNELGGDHTTIKDLQNLLVGVGALKATDHRVVNSTRGDGEVPYSSIRTGNLNAATAEDDDDDWD</sequence>
<dbReference type="InterPro" id="IPR024253">
    <property type="entry name" value="Phosducin_thioredoxin-like_dom"/>
</dbReference>
<dbReference type="EMBL" id="JACCJB010000011">
    <property type="protein sequence ID" value="KAF6223009.1"/>
    <property type="molecule type" value="Genomic_DNA"/>
</dbReference>
<evidence type="ECO:0000256" key="2">
    <source>
        <dbReference type="SAM" id="MobiDB-lite"/>
    </source>
</evidence>
<accession>A0A8H6FCN5</accession>
<feature type="region of interest" description="Disordered" evidence="2">
    <location>
        <begin position="220"/>
        <end position="250"/>
    </location>
</feature>